<gene>
    <name evidence="6" type="primary">psuG</name>
    <name evidence="7" type="ORF">J2S66_007374</name>
</gene>
<keyword evidence="1 6" id="KW-0479">Metal-binding</keyword>
<dbReference type="RefSeq" id="WP_310314491.1">
    <property type="nucleotide sequence ID" value="NZ_BAAAXB010000001.1"/>
</dbReference>
<dbReference type="InterPro" id="IPR022830">
    <property type="entry name" value="Indigdn_synthA-like"/>
</dbReference>
<comment type="subunit">
    <text evidence="6">Homotrimer.</text>
</comment>
<dbReference type="Pfam" id="PF04227">
    <property type="entry name" value="Indigoidine_A"/>
    <property type="match status" value="1"/>
</dbReference>
<dbReference type="GO" id="GO:0016798">
    <property type="term" value="F:hydrolase activity, acting on glycosyl bonds"/>
    <property type="evidence" value="ECO:0007669"/>
    <property type="project" value="UniProtKB-KW"/>
</dbReference>
<sequence>MSTPSITEEVRTALAENRPVVALESTILSHGLPPGRNREVAERLERVVRDAGAVPATIAVLGGVPKVGLTADELDVVCDPARDLVKLSRRDLGAAIALGRDGATTVASTAALAHAAGVGVFATGGLGGVHRGARDTWDVSADLDVLATTPILVVCSGVKSILDMGATLELLETRSVPVLGYRTDRFPAFYRRESAFGVPWRVDTPAEAAAVVAAHRAVPGDAGVLLANPIPEDFEMPSDLHERLLEEGLRLLVERDVTGKEVTPVLLEHFHTASGGVSLDANEELVVSNAGLAARVAVELSA</sequence>
<evidence type="ECO:0000256" key="5">
    <source>
        <dbReference type="ARBA" id="ARBA00023295"/>
    </source>
</evidence>
<proteinExistence type="inferred from homology"/>
<comment type="caution">
    <text evidence="7">The sequence shown here is derived from an EMBL/GenBank/DDBJ whole genome shotgun (WGS) entry which is preliminary data.</text>
</comment>
<dbReference type="EC" id="4.2.1.70" evidence="6"/>
<comment type="catalytic activity">
    <reaction evidence="6">
        <text>D-ribose 5-phosphate + uracil = psi-UMP + H2O</text>
        <dbReference type="Rhea" id="RHEA:18337"/>
        <dbReference type="ChEBI" id="CHEBI:15377"/>
        <dbReference type="ChEBI" id="CHEBI:17568"/>
        <dbReference type="ChEBI" id="CHEBI:58380"/>
        <dbReference type="ChEBI" id="CHEBI:78346"/>
        <dbReference type="EC" id="4.2.1.70"/>
    </reaction>
</comment>
<accession>A0ABU1Q7W7</accession>
<organism evidence="7 8">
    <name type="scientific">Saccharothrix longispora</name>
    <dbReference type="NCBI Taxonomy" id="33920"/>
    <lineage>
        <taxon>Bacteria</taxon>
        <taxon>Bacillati</taxon>
        <taxon>Actinomycetota</taxon>
        <taxon>Actinomycetes</taxon>
        <taxon>Pseudonocardiales</taxon>
        <taxon>Pseudonocardiaceae</taxon>
        <taxon>Saccharothrix</taxon>
    </lineage>
</organism>
<protein>
    <recommendedName>
        <fullName evidence="6">Pseudouridine-5'-phosphate glycosidase</fullName>
        <shortName evidence="6">PsiMP glycosidase</shortName>
        <ecNumber evidence="6">4.2.1.70</ecNumber>
    </recommendedName>
</protein>
<dbReference type="InterPro" id="IPR007342">
    <property type="entry name" value="PsuG"/>
</dbReference>
<name>A0ABU1Q7W7_9PSEU</name>
<evidence type="ECO:0000256" key="3">
    <source>
        <dbReference type="ARBA" id="ARBA00023211"/>
    </source>
</evidence>
<dbReference type="PANTHER" id="PTHR42909">
    <property type="entry name" value="ZGC:136858"/>
    <property type="match status" value="1"/>
</dbReference>
<evidence type="ECO:0000256" key="1">
    <source>
        <dbReference type="ARBA" id="ARBA00022723"/>
    </source>
</evidence>
<keyword evidence="5 6" id="KW-0326">Glycosidase</keyword>
<dbReference type="SUPFAM" id="SSF110581">
    <property type="entry name" value="Indigoidine synthase A-like"/>
    <property type="match status" value="1"/>
</dbReference>
<comment type="similarity">
    <text evidence="6">Belongs to the pseudouridine-5'-phosphate glycosidase family.</text>
</comment>
<evidence type="ECO:0000313" key="7">
    <source>
        <dbReference type="EMBL" id="MDR6598990.1"/>
    </source>
</evidence>
<feature type="active site" description="Proton donor" evidence="6">
    <location>
        <position position="24"/>
    </location>
</feature>
<dbReference type="EMBL" id="JAVDSG010000001">
    <property type="protein sequence ID" value="MDR6598990.1"/>
    <property type="molecule type" value="Genomic_DNA"/>
</dbReference>
<dbReference type="HAMAP" id="MF_01876">
    <property type="entry name" value="PsiMP_glycosidase"/>
    <property type="match status" value="1"/>
</dbReference>
<feature type="active site" description="Nucleophile" evidence="6">
    <location>
        <position position="159"/>
    </location>
</feature>
<keyword evidence="4 6" id="KW-0456">Lyase</keyword>
<evidence type="ECO:0000313" key="8">
    <source>
        <dbReference type="Proteomes" id="UP001268819"/>
    </source>
</evidence>
<dbReference type="Proteomes" id="UP001268819">
    <property type="component" value="Unassembled WGS sequence"/>
</dbReference>
<feature type="binding site" evidence="6">
    <location>
        <position position="86"/>
    </location>
    <ligand>
        <name>substrate</name>
    </ligand>
</feature>
<feature type="binding site" evidence="6">
    <location>
        <begin position="140"/>
        <end position="142"/>
    </location>
    <ligand>
        <name>substrate</name>
    </ligand>
</feature>
<feature type="binding site" evidence="6">
    <location>
        <position position="138"/>
    </location>
    <ligand>
        <name>Mn(2+)</name>
        <dbReference type="ChEBI" id="CHEBI:29035"/>
    </ligand>
</feature>
<evidence type="ECO:0000256" key="6">
    <source>
        <dbReference type="HAMAP-Rule" id="MF_01876"/>
    </source>
</evidence>
<keyword evidence="2 6" id="KW-0378">Hydrolase</keyword>
<comment type="cofactor">
    <cofactor evidence="6">
        <name>Mn(2+)</name>
        <dbReference type="ChEBI" id="CHEBI:29035"/>
    </cofactor>
    <text evidence="6">Binds 1 Mn(2+) ion per subunit.</text>
</comment>
<reference evidence="7 8" key="1">
    <citation type="submission" date="2023-07" db="EMBL/GenBank/DDBJ databases">
        <title>Sequencing the genomes of 1000 actinobacteria strains.</title>
        <authorList>
            <person name="Klenk H.-P."/>
        </authorList>
    </citation>
    <scope>NUCLEOTIDE SEQUENCE [LARGE SCALE GENOMIC DNA]</scope>
    <source>
        <strain evidence="7 8">DSM 43749</strain>
    </source>
</reference>
<evidence type="ECO:0000256" key="4">
    <source>
        <dbReference type="ARBA" id="ARBA00023239"/>
    </source>
</evidence>
<evidence type="ECO:0000256" key="2">
    <source>
        <dbReference type="ARBA" id="ARBA00022801"/>
    </source>
</evidence>
<keyword evidence="8" id="KW-1185">Reference proteome</keyword>
<comment type="function">
    <text evidence="6">Catalyzes the reversible cleavage of pseudouridine 5'-phosphate (PsiMP) to ribose 5-phosphate and uracil. Functions biologically in the cleavage direction, as part of a pseudouridine degradation pathway.</text>
</comment>
<feature type="binding site" evidence="6">
    <location>
        <position position="106"/>
    </location>
    <ligand>
        <name>substrate</name>
    </ligand>
</feature>
<dbReference type="Gene3D" id="3.40.1790.10">
    <property type="entry name" value="Indigoidine synthase domain"/>
    <property type="match status" value="1"/>
</dbReference>
<dbReference type="PANTHER" id="PTHR42909:SF1">
    <property type="entry name" value="CARBOHYDRATE KINASE PFKB DOMAIN-CONTAINING PROTEIN"/>
    <property type="match status" value="1"/>
</dbReference>
<keyword evidence="3 6" id="KW-0464">Manganese</keyword>